<evidence type="ECO:0000313" key="2">
    <source>
        <dbReference type="EMBL" id="CAG9808632.1"/>
    </source>
</evidence>
<reference evidence="2" key="2">
    <citation type="submission" date="2022-10" db="EMBL/GenBank/DDBJ databases">
        <authorList>
            <consortium name="ENA_rothamsted_submissions"/>
            <consortium name="culmorum"/>
            <person name="King R."/>
        </authorList>
    </citation>
    <scope>NUCLEOTIDE SEQUENCE</scope>
</reference>
<proteinExistence type="predicted"/>
<sequence>MKFTLVIAAFFIAGSFAGSPSEPKLCDIVAQISYEFSSFTASLLQMYILNLPRDNTFTSDDKSQKLILLGKAVDENPEVPEEDKKNFQKLVERNVELKAWNDQLTHANIWDCLVEIFTGALSGFWTRP</sequence>
<organism evidence="2 3">
    <name type="scientific">Chironomus riparius</name>
    <dbReference type="NCBI Taxonomy" id="315576"/>
    <lineage>
        <taxon>Eukaryota</taxon>
        <taxon>Metazoa</taxon>
        <taxon>Ecdysozoa</taxon>
        <taxon>Arthropoda</taxon>
        <taxon>Hexapoda</taxon>
        <taxon>Insecta</taxon>
        <taxon>Pterygota</taxon>
        <taxon>Neoptera</taxon>
        <taxon>Endopterygota</taxon>
        <taxon>Diptera</taxon>
        <taxon>Nematocera</taxon>
        <taxon>Chironomoidea</taxon>
        <taxon>Chironomidae</taxon>
        <taxon>Chironominae</taxon>
        <taxon>Chironomus</taxon>
    </lineage>
</organism>
<gene>
    <name evidence="2" type="ORF">CHIRRI_LOCUS11470</name>
</gene>
<feature type="signal peptide" evidence="1">
    <location>
        <begin position="1"/>
        <end position="17"/>
    </location>
</feature>
<dbReference type="Proteomes" id="UP001153620">
    <property type="component" value="Chromosome 3"/>
</dbReference>
<keyword evidence="1" id="KW-0732">Signal</keyword>
<dbReference type="EMBL" id="OU895879">
    <property type="protein sequence ID" value="CAG9808632.1"/>
    <property type="molecule type" value="Genomic_DNA"/>
</dbReference>
<name>A0A9N9S482_9DIPT</name>
<evidence type="ECO:0000313" key="3">
    <source>
        <dbReference type="Proteomes" id="UP001153620"/>
    </source>
</evidence>
<dbReference type="AlphaFoldDB" id="A0A9N9S482"/>
<evidence type="ECO:0000256" key="1">
    <source>
        <dbReference type="SAM" id="SignalP"/>
    </source>
</evidence>
<protein>
    <recommendedName>
        <fullName evidence="4">Salivary secreted protein</fullName>
    </recommendedName>
</protein>
<feature type="chain" id="PRO_5040331457" description="Salivary secreted protein" evidence="1">
    <location>
        <begin position="18"/>
        <end position="128"/>
    </location>
</feature>
<evidence type="ECO:0008006" key="4">
    <source>
        <dbReference type="Google" id="ProtNLM"/>
    </source>
</evidence>
<reference evidence="2" key="1">
    <citation type="submission" date="2022-01" db="EMBL/GenBank/DDBJ databases">
        <authorList>
            <person name="King R."/>
        </authorList>
    </citation>
    <scope>NUCLEOTIDE SEQUENCE</scope>
</reference>
<accession>A0A9N9S482</accession>
<keyword evidence="3" id="KW-1185">Reference proteome</keyword>